<dbReference type="EMBL" id="BN001301">
    <property type="protein sequence ID" value="CBF71813.1"/>
    <property type="molecule type" value="Genomic_DNA"/>
</dbReference>
<dbReference type="RefSeq" id="XP_664557.1">
    <property type="nucleotide sequence ID" value="XM_659465.1"/>
</dbReference>
<dbReference type="InParanoid" id="Q5AXM7"/>
<accession>Q5AXM7</accession>
<evidence type="ECO:0000259" key="1">
    <source>
        <dbReference type="Pfam" id="PF24494"/>
    </source>
</evidence>
<dbReference type="VEuPathDB" id="FungiDB:AN6953"/>
<protein>
    <recommendedName>
        <fullName evidence="1">DUF7587 domain-containing protein</fullName>
    </recommendedName>
</protein>
<gene>
    <name evidence="2" type="ORF">ANIA_06953</name>
</gene>
<dbReference type="KEGG" id="ani:ANIA_06953"/>
<proteinExistence type="predicted"/>
<dbReference type="HOGENOM" id="CLU_048301_1_0_1"/>
<keyword evidence="3" id="KW-1185">Reference proteome</keyword>
<dbReference type="OMA" id="LNDHLWW"/>
<evidence type="ECO:0000313" key="2">
    <source>
        <dbReference type="EMBL" id="CBF71813.1"/>
    </source>
</evidence>
<reference evidence="3" key="1">
    <citation type="journal article" date="2005" name="Nature">
        <title>Sequencing of Aspergillus nidulans and comparative analysis with A. fumigatus and A. oryzae.</title>
        <authorList>
            <person name="Galagan J.E."/>
            <person name="Calvo S.E."/>
            <person name="Cuomo C."/>
            <person name="Ma L.J."/>
            <person name="Wortman J.R."/>
            <person name="Batzoglou S."/>
            <person name="Lee S.I."/>
            <person name="Basturkmen M."/>
            <person name="Spevak C.C."/>
            <person name="Clutterbuck J."/>
            <person name="Kapitonov V."/>
            <person name="Jurka J."/>
            <person name="Scazzocchio C."/>
            <person name="Farman M."/>
            <person name="Butler J."/>
            <person name="Purcell S."/>
            <person name="Harris S."/>
            <person name="Braus G.H."/>
            <person name="Draht O."/>
            <person name="Busch S."/>
            <person name="D'Enfert C."/>
            <person name="Bouchier C."/>
            <person name="Goldman G.H."/>
            <person name="Bell-Pedersen D."/>
            <person name="Griffiths-Jones S."/>
            <person name="Doonan J.H."/>
            <person name="Yu J."/>
            <person name="Vienken K."/>
            <person name="Pain A."/>
            <person name="Freitag M."/>
            <person name="Selker E.U."/>
            <person name="Archer D.B."/>
            <person name="Penalva M.A."/>
            <person name="Oakley B.R."/>
            <person name="Momany M."/>
            <person name="Tanaka T."/>
            <person name="Kumagai T."/>
            <person name="Asai K."/>
            <person name="Machida M."/>
            <person name="Nierman W.C."/>
            <person name="Denning D.W."/>
            <person name="Caddick M."/>
            <person name="Hynes M."/>
            <person name="Paoletti M."/>
            <person name="Fischer R."/>
            <person name="Miller B."/>
            <person name="Dyer P."/>
            <person name="Sachs M.S."/>
            <person name="Osmani S.A."/>
            <person name="Birren B.W."/>
        </authorList>
    </citation>
    <scope>NUCLEOTIDE SEQUENCE [LARGE SCALE GENOMIC DNA]</scope>
    <source>
        <strain evidence="3">FGSC A4 / ATCC 38163 / CBS 112.46 / NRRL 194 / M139</strain>
    </source>
</reference>
<dbReference type="Pfam" id="PF24494">
    <property type="entry name" value="DUF7587"/>
    <property type="match status" value="1"/>
</dbReference>
<dbReference type="OrthoDB" id="4152607at2759"/>
<reference evidence="3" key="2">
    <citation type="journal article" date="2009" name="Fungal Genet. Biol.">
        <title>The 2008 update of the Aspergillus nidulans genome annotation: a community effort.</title>
        <authorList>
            <person name="Wortman J.R."/>
            <person name="Gilsenan J.M."/>
            <person name="Joardar V."/>
            <person name="Deegan J."/>
            <person name="Clutterbuck J."/>
            <person name="Andersen M.R."/>
            <person name="Archer D."/>
            <person name="Bencina M."/>
            <person name="Braus G."/>
            <person name="Coutinho P."/>
            <person name="von Dohren H."/>
            <person name="Doonan J."/>
            <person name="Driessen A.J."/>
            <person name="Durek P."/>
            <person name="Espeso E."/>
            <person name="Fekete E."/>
            <person name="Flipphi M."/>
            <person name="Estrada C.G."/>
            <person name="Geysens S."/>
            <person name="Goldman G."/>
            <person name="de Groot P.W."/>
            <person name="Hansen K."/>
            <person name="Harris S.D."/>
            <person name="Heinekamp T."/>
            <person name="Helmstaedt K."/>
            <person name="Henrissat B."/>
            <person name="Hofmann G."/>
            <person name="Homan T."/>
            <person name="Horio T."/>
            <person name="Horiuchi H."/>
            <person name="James S."/>
            <person name="Jones M."/>
            <person name="Karaffa L."/>
            <person name="Karanyi Z."/>
            <person name="Kato M."/>
            <person name="Keller N."/>
            <person name="Kelly D.E."/>
            <person name="Kiel J.A."/>
            <person name="Kim J.M."/>
            <person name="van der Klei I.J."/>
            <person name="Klis F.M."/>
            <person name="Kovalchuk A."/>
            <person name="Krasevec N."/>
            <person name="Kubicek C.P."/>
            <person name="Liu B."/>
            <person name="Maccabe A."/>
            <person name="Meyer V."/>
            <person name="Mirabito P."/>
            <person name="Miskei M."/>
            <person name="Mos M."/>
            <person name="Mullins J."/>
            <person name="Nelson D.R."/>
            <person name="Nielsen J."/>
            <person name="Oakley B.R."/>
            <person name="Osmani S.A."/>
            <person name="Pakula T."/>
            <person name="Paszewski A."/>
            <person name="Paulsen I."/>
            <person name="Pilsyk S."/>
            <person name="Pocsi I."/>
            <person name="Punt P.J."/>
            <person name="Ram A.F."/>
            <person name="Ren Q."/>
            <person name="Robellet X."/>
            <person name="Robson G."/>
            <person name="Seiboth B."/>
            <person name="van Solingen P."/>
            <person name="Specht T."/>
            <person name="Sun J."/>
            <person name="Taheri-Talesh N."/>
            <person name="Takeshita N."/>
            <person name="Ussery D."/>
            <person name="vanKuyk P.A."/>
            <person name="Visser H."/>
            <person name="van de Vondervoort P.J."/>
            <person name="de Vries R.P."/>
            <person name="Walton J."/>
            <person name="Xiang X."/>
            <person name="Xiong Y."/>
            <person name="Zeng A.P."/>
            <person name="Brandt B.W."/>
            <person name="Cornell M.J."/>
            <person name="van den Hondel C.A."/>
            <person name="Visser J."/>
            <person name="Oliver S.G."/>
            <person name="Turner G."/>
        </authorList>
    </citation>
    <scope>GENOME REANNOTATION</scope>
    <source>
        <strain evidence="3">FGSC A4 / ATCC 38163 / CBS 112.46 / NRRL 194 / M139</strain>
    </source>
</reference>
<name>Q5AXM7_EMENI</name>
<sequence>MDALTQVLESTHLDSSPSQHPEQLLFNPSPDSNLAQHALDNIPRYLFRIVSPKSDGQTDAEWVRSKAATLKTYSSRKDIFANLNPENRKVVACTLNRHLRWWPKDDFHDNFVSWTSSLLFALQFIYYRHQSTKDGSALHDIRLYVVDTTRFPRGTFLRDLDLIDAFCGFDVSEPPGKNLRDFRKLRNGHTWYFGEYLSQGSLRIAGKHQCISASSLFQDRLLYRLQPLFPDIQIRADDGPRWAREVVRFREQFMCASLSGDEIRNRFAALGDIMRLIDRKWKFPLAVHFAGLIGPRAEDEGAATLGDFFRCEDIQAEIERVTLSELHLIAPDTMPELTRAKEIVHDVYIDFLARRADEFARQAEMLVCHLRTEHVAELEHAFPVAGSKQIMYTLLAKTLLSQFGQLRAACESVVDAYAFGRVIGHSLQSVMGSIRP</sequence>
<dbReference type="InterPro" id="IPR056009">
    <property type="entry name" value="DUF7587"/>
</dbReference>
<dbReference type="GeneID" id="2870428"/>
<accession>C8V387</accession>
<feature type="domain" description="DUF7587" evidence="1">
    <location>
        <begin position="42"/>
        <end position="165"/>
    </location>
</feature>
<organism evidence="2 3">
    <name type="scientific">Emericella nidulans (strain FGSC A4 / ATCC 38163 / CBS 112.46 / NRRL 194 / M139)</name>
    <name type="common">Aspergillus nidulans</name>
    <dbReference type="NCBI Taxonomy" id="227321"/>
    <lineage>
        <taxon>Eukaryota</taxon>
        <taxon>Fungi</taxon>
        <taxon>Dikarya</taxon>
        <taxon>Ascomycota</taxon>
        <taxon>Pezizomycotina</taxon>
        <taxon>Eurotiomycetes</taxon>
        <taxon>Eurotiomycetidae</taxon>
        <taxon>Eurotiales</taxon>
        <taxon>Aspergillaceae</taxon>
        <taxon>Aspergillus</taxon>
        <taxon>Aspergillus subgen. Nidulantes</taxon>
    </lineage>
</organism>
<dbReference type="Proteomes" id="UP000000560">
    <property type="component" value="Chromosome I"/>
</dbReference>
<evidence type="ECO:0000313" key="3">
    <source>
        <dbReference type="Proteomes" id="UP000000560"/>
    </source>
</evidence>
<dbReference type="eggNOG" id="ENOG502SJQX">
    <property type="taxonomic scope" value="Eukaryota"/>
</dbReference>
<dbReference type="AlphaFoldDB" id="Q5AXM7"/>